<dbReference type="RefSeq" id="XP_016245149.1">
    <property type="nucleotide sequence ID" value="XM_016397958.1"/>
</dbReference>
<dbReference type="GeneID" id="27349805"/>
<protein>
    <recommendedName>
        <fullName evidence="1">Heterokaryon incompatibility domain-containing protein</fullName>
    </recommendedName>
</protein>
<dbReference type="PANTHER" id="PTHR33112:SF1">
    <property type="entry name" value="HETEROKARYON INCOMPATIBILITY DOMAIN-CONTAINING PROTEIN"/>
    <property type="match status" value="1"/>
</dbReference>
<dbReference type="VEuPathDB" id="FungiDB:PV07_10611"/>
<accession>A0A0D2C0V5</accession>
<dbReference type="AlphaFoldDB" id="A0A0D2C0V5"/>
<evidence type="ECO:0000313" key="3">
    <source>
        <dbReference type="Proteomes" id="UP000054466"/>
    </source>
</evidence>
<reference evidence="2 3" key="1">
    <citation type="submission" date="2015-01" db="EMBL/GenBank/DDBJ databases">
        <title>The Genome Sequence of Cladophialophora immunda CBS83496.</title>
        <authorList>
            <consortium name="The Broad Institute Genomics Platform"/>
            <person name="Cuomo C."/>
            <person name="de Hoog S."/>
            <person name="Gorbushina A."/>
            <person name="Stielow B."/>
            <person name="Teixiera M."/>
            <person name="Abouelleil A."/>
            <person name="Chapman S.B."/>
            <person name="Priest M."/>
            <person name="Young S.K."/>
            <person name="Wortman J."/>
            <person name="Nusbaum C."/>
            <person name="Birren B."/>
        </authorList>
    </citation>
    <scope>NUCLEOTIDE SEQUENCE [LARGE SCALE GENOMIC DNA]</scope>
    <source>
        <strain evidence="2 3">CBS 83496</strain>
    </source>
</reference>
<dbReference type="OrthoDB" id="5135333at2759"/>
<proteinExistence type="predicted"/>
<gene>
    <name evidence="2" type="ORF">PV07_10611</name>
</gene>
<dbReference type="Proteomes" id="UP000054466">
    <property type="component" value="Unassembled WGS sequence"/>
</dbReference>
<dbReference type="EMBL" id="KN847045">
    <property type="protein sequence ID" value="KIW24933.1"/>
    <property type="molecule type" value="Genomic_DNA"/>
</dbReference>
<sequence length="690" mass="78183">MADGRVINCQSLTSQPYGNWGESQDFCRKCASLRLERVFFPAQGHTTPVTVIKLPKNYEESCPLCRFLDRISNNSPQRPKPILTFLMAYHLYTRRGVPTLDCPHPDVVFGVVGTDRELPLAKFLNRHENLEKRQFICDSTCLLRDAGLILPINRSVAPTRLEGCKIDANSINLEAVSSWIATCRRLHPQCSRPYANATAYPRWLFDCHDRRLVRNHGSVDYTALSYVWGSALTSSCPSEMQETNDDLPSLPRVLEDAITITKALNFRYLWVDRLCIRRNNKHEFHRELKNMASLYRAAQLTIIALHGNSADDGLPGISTARRDVQPCLEVGGCRLVSTMGTLESARNRSKYITRAWTYQEEVSSRRRLYFTHQQLYFKCGTSSTCETIAAHGSLEEFFVEPTVAYFGGTKHELDEFDRAWEHISQVSRRSLTYESDRLNAVLGLLEEPLLLGGRTRLQHIFGMPIPPGKRWREDRLAPDALFALSLLWTRRQTDSRQHCFPSWSWIGWSGGKVIPISPAQHASEGSWSNDVEVSVQECDTGKLGRLNDLSMLAEAIIDEMPRVLCVRSRGCQLRNLIFSPSSTQRVRANFVSGLTERSVPIDTELCSDDELRRLETCGTVLALDFVDRSKGHDLDRSAPLLVVAALNGLDQPFERVGTIRLSAVLSLTYLERLRLDDFLSQWETVTVQIG</sequence>
<dbReference type="PANTHER" id="PTHR33112">
    <property type="entry name" value="DOMAIN PROTEIN, PUTATIVE-RELATED"/>
    <property type="match status" value="1"/>
</dbReference>
<keyword evidence="3" id="KW-1185">Reference proteome</keyword>
<organism evidence="2 3">
    <name type="scientific">Cladophialophora immunda</name>
    <dbReference type="NCBI Taxonomy" id="569365"/>
    <lineage>
        <taxon>Eukaryota</taxon>
        <taxon>Fungi</taxon>
        <taxon>Dikarya</taxon>
        <taxon>Ascomycota</taxon>
        <taxon>Pezizomycotina</taxon>
        <taxon>Eurotiomycetes</taxon>
        <taxon>Chaetothyriomycetidae</taxon>
        <taxon>Chaetothyriales</taxon>
        <taxon>Herpotrichiellaceae</taxon>
        <taxon>Cladophialophora</taxon>
    </lineage>
</organism>
<dbReference type="Pfam" id="PF06985">
    <property type="entry name" value="HET"/>
    <property type="match status" value="1"/>
</dbReference>
<evidence type="ECO:0000313" key="2">
    <source>
        <dbReference type="EMBL" id="KIW24933.1"/>
    </source>
</evidence>
<feature type="domain" description="Heterokaryon incompatibility" evidence="1">
    <location>
        <begin position="221"/>
        <end position="360"/>
    </location>
</feature>
<evidence type="ECO:0000259" key="1">
    <source>
        <dbReference type="Pfam" id="PF06985"/>
    </source>
</evidence>
<dbReference type="STRING" id="569365.A0A0D2C0V5"/>
<name>A0A0D2C0V5_9EURO</name>
<dbReference type="HOGENOM" id="CLU_002639_4_4_1"/>
<dbReference type="InterPro" id="IPR010730">
    <property type="entry name" value="HET"/>
</dbReference>